<organism evidence="2 3">
    <name type="scientific">Cudoniella acicularis</name>
    <dbReference type="NCBI Taxonomy" id="354080"/>
    <lineage>
        <taxon>Eukaryota</taxon>
        <taxon>Fungi</taxon>
        <taxon>Dikarya</taxon>
        <taxon>Ascomycota</taxon>
        <taxon>Pezizomycotina</taxon>
        <taxon>Leotiomycetes</taxon>
        <taxon>Helotiales</taxon>
        <taxon>Tricladiaceae</taxon>
        <taxon>Cudoniella</taxon>
    </lineage>
</organism>
<protein>
    <recommendedName>
        <fullName evidence="1">F-box domain-containing protein</fullName>
    </recommendedName>
</protein>
<evidence type="ECO:0000313" key="2">
    <source>
        <dbReference type="EMBL" id="KAF4617038.1"/>
    </source>
</evidence>
<dbReference type="EMBL" id="JAAMPI010002209">
    <property type="protein sequence ID" value="KAF4617038.1"/>
    <property type="molecule type" value="Genomic_DNA"/>
</dbReference>
<dbReference type="InterPro" id="IPR036047">
    <property type="entry name" value="F-box-like_dom_sf"/>
</dbReference>
<name>A0A8H4VP15_9HELO</name>
<comment type="caution">
    <text evidence="2">The sequence shown here is derived from an EMBL/GenBank/DDBJ whole genome shotgun (WGS) entry which is preliminary data.</text>
</comment>
<accession>A0A8H4VP15</accession>
<dbReference type="OrthoDB" id="4191831at2759"/>
<dbReference type="InterPro" id="IPR001810">
    <property type="entry name" value="F-box_dom"/>
</dbReference>
<evidence type="ECO:0000313" key="3">
    <source>
        <dbReference type="Proteomes" id="UP000566819"/>
    </source>
</evidence>
<feature type="domain" description="F-box" evidence="1">
    <location>
        <begin position="8"/>
        <end position="53"/>
    </location>
</feature>
<gene>
    <name evidence="2" type="ORF">G7Y89_g15111</name>
</gene>
<sequence length="149" mass="16996">MVDYCVSSVSLETMPDEVLWIIINDVSQPDVGSVSRANKRFHAFAKPLLYRKIQWVWSQDYTPPILLLLRTVLQRPDLAAQVQHVDFGSESHFDASAIPITRHEVVSLNQIVERAKFPNRYGWGIGIYAGSIVLEKYRIPWTDASIGRL</sequence>
<dbReference type="AlphaFoldDB" id="A0A8H4VP15"/>
<keyword evidence="3" id="KW-1185">Reference proteome</keyword>
<dbReference type="PROSITE" id="PS50181">
    <property type="entry name" value="FBOX"/>
    <property type="match status" value="1"/>
</dbReference>
<dbReference type="SUPFAM" id="SSF81383">
    <property type="entry name" value="F-box domain"/>
    <property type="match status" value="1"/>
</dbReference>
<evidence type="ECO:0000259" key="1">
    <source>
        <dbReference type="PROSITE" id="PS50181"/>
    </source>
</evidence>
<reference evidence="2 3" key="1">
    <citation type="submission" date="2020-03" db="EMBL/GenBank/DDBJ databases">
        <title>Draft Genome Sequence of Cudoniella acicularis.</title>
        <authorList>
            <person name="Buettner E."/>
            <person name="Kellner H."/>
        </authorList>
    </citation>
    <scope>NUCLEOTIDE SEQUENCE [LARGE SCALE GENOMIC DNA]</scope>
    <source>
        <strain evidence="2 3">DSM 108380</strain>
    </source>
</reference>
<dbReference type="Proteomes" id="UP000566819">
    <property type="component" value="Unassembled WGS sequence"/>
</dbReference>
<proteinExistence type="predicted"/>